<dbReference type="AlphaFoldDB" id="A0A1I2G9I0"/>
<organism evidence="5 6">
    <name type="scientific">Thermoflexibacter ruber</name>
    <dbReference type="NCBI Taxonomy" id="1003"/>
    <lineage>
        <taxon>Bacteria</taxon>
        <taxon>Pseudomonadati</taxon>
        <taxon>Bacteroidota</taxon>
        <taxon>Cytophagia</taxon>
        <taxon>Cytophagales</taxon>
        <taxon>Thermoflexibacteraceae</taxon>
        <taxon>Thermoflexibacter</taxon>
    </lineage>
</organism>
<dbReference type="EMBL" id="FONY01000017">
    <property type="protein sequence ID" value="SFF13858.1"/>
    <property type="molecule type" value="Genomic_DNA"/>
</dbReference>
<dbReference type="GO" id="GO:0003700">
    <property type="term" value="F:DNA-binding transcription factor activity"/>
    <property type="evidence" value="ECO:0007669"/>
    <property type="project" value="InterPro"/>
</dbReference>
<protein>
    <submittedName>
        <fullName evidence="5">DNA-binding transcriptional regulator, MarR family</fullName>
    </submittedName>
</protein>
<name>A0A1I2G9I0_9BACT</name>
<dbReference type="PANTHER" id="PTHR42756">
    <property type="entry name" value="TRANSCRIPTIONAL REGULATOR, MARR"/>
    <property type="match status" value="1"/>
</dbReference>
<dbReference type="RefSeq" id="WP_177217340.1">
    <property type="nucleotide sequence ID" value="NZ_FONY01000017.1"/>
</dbReference>
<evidence type="ECO:0000256" key="3">
    <source>
        <dbReference type="ARBA" id="ARBA00023163"/>
    </source>
</evidence>
<keyword evidence="2 5" id="KW-0238">DNA-binding</keyword>
<sequence length="231" mass="27618">MMNYQLIHELIDQAADFQKENQKGSLQDFSAWLSQKIENEKKWQKQNDDKLKDSFQDSDNHFQNNEEDFKEQENYSVLALITYLYRYAKLYAKKALEEHQSAFVTFDELVYLITLYFNPNPLSKTQLIETNIHEKPTGMEIIKRLLKNKLIEQFDSQEDKRIKYLRVTEKGKTEFMKVFGTMRAIAQLVSGNLTKEEDYQLFQLLKKLHLFHNPIFLHEKEKPLQQILTRV</sequence>
<dbReference type="InterPro" id="IPR036388">
    <property type="entry name" value="WH-like_DNA-bd_sf"/>
</dbReference>
<keyword evidence="1" id="KW-0805">Transcription regulation</keyword>
<dbReference type="SUPFAM" id="SSF46785">
    <property type="entry name" value="Winged helix' DNA-binding domain"/>
    <property type="match status" value="1"/>
</dbReference>
<dbReference type="PANTHER" id="PTHR42756:SF1">
    <property type="entry name" value="TRANSCRIPTIONAL REPRESSOR OF EMRAB OPERON"/>
    <property type="match status" value="1"/>
</dbReference>
<dbReference type="SMART" id="SM00347">
    <property type="entry name" value="HTH_MARR"/>
    <property type="match status" value="1"/>
</dbReference>
<dbReference type="Proteomes" id="UP000199513">
    <property type="component" value="Unassembled WGS sequence"/>
</dbReference>
<gene>
    <name evidence="5" type="ORF">SAMN04488541_101737</name>
</gene>
<feature type="domain" description="HTH marR-type" evidence="4">
    <location>
        <begin position="77"/>
        <end position="210"/>
    </location>
</feature>
<dbReference type="InterPro" id="IPR036390">
    <property type="entry name" value="WH_DNA-bd_sf"/>
</dbReference>
<reference evidence="6" key="1">
    <citation type="submission" date="2016-10" db="EMBL/GenBank/DDBJ databases">
        <authorList>
            <person name="Varghese N."/>
            <person name="Submissions S."/>
        </authorList>
    </citation>
    <scope>NUCLEOTIDE SEQUENCE [LARGE SCALE GENOMIC DNA]</scope>
    <source>
        <strain>GEY</strain>
        <strain evidence="6">DSM 9560</strain>
    </source>
</reference>
<dbReference type="GO" id="GO:0003677">
    <property type="term" value="F:DNA binding"/>
    <property type="evidence" value="ECO:0007669"/>
    <property type="project" value="UniProtKB-KW"/>
</dbReference>
<dbReference type="STRING" id="1003.SAMN04488541_101737"/>
<keyword evidence="3" id="KW-0804">Transcription</keyword>
<dbReference type="PROSITE" id="PS50995">
    <property type="entry name" value="HTH_MARR_2"/>
    <property type="match status" value="1"/>
</dbReference>
<evidence type="ECO:0000256" key="1">
    <source>
        <dbReference type="ARBA" id="ARBA00023015"/>
    </source>
</evidence>
<evidence type="ECO:0000313" key="6">
    <source>
        <dbReference type="Proteomes" id="UP000199513"/>
    </source>
</evidence>
<dbReference type="Gene3D" id="1.10.10.10">
    <property type="entry name" value="Winged helix-like DNA-binding domain superfamily/Winged helix DNA-binding domain"/>
    <property type="match status" value="1"/>
</dbReference>
<evidence type="ECO:0000256" key="2">
    <source>
        <dbReference type="ARBA" id="ARBA00023125"/>
    </source>
</evidence>
<evidence type="ECO:0000259" key="4">
    <source>
        <dbReference type="PROSITE" id="PS50995"/>
    </source>
</evidence>
<evidence type="ECO:0000313" key="5">
    <source>
        <dbReference type="EMBL" id="SFF13858.1"/>
    </source>
</evidence>
<proteinExistence type="predicted"/>
<keyword evidence="6" id="KW-1185">Reference proteome</keyword>
<dbReference type="InterPro" id="IPR000835">
    <property type="entry name" value="HTH_MarR-typ"/>
</dbReference>
<accession>A0A1I2G9I0</accession>